<feature type="domain" description="B30.2/SPRY" evidence="1">
    <location>
        <begin position="1"/>
        <end position="143"/>
    </location>
</feature>
<reference evidence="2 3" key="1">
    <citation type="submission" date="2019-09" db="EMBL/GenBank/DDBJ databases">
        <title>Bird 10,000 Genomes (B10K) Project - Family phase.</title>
        <authorList>
            <person name="Zhang G."/>
        </authorList>
    </citation>
    <scope>NUCLEOTIDE SEQUENCE [LARGE SCALE GENOMIC DNA]</scope>
    <source>
        <strain evidence="2">B10K-DU-001-72</strain>
        <tissue evidence="2">Muscle</tissue>
    </source>
</reference>
<dbReference type="InterPro" id="IPR003879">
    <property type="entry name" value="Butyrophylin_SPRY"/>
</dbReference>
<dbReference type="PRINTS" id="PR01407">
    <property type="entry name" value="BUTYPHLNCDUF"/>
</dbReference>
<dbReference type="InterPro" id="IPR001870">
    <property type="entry name" value="B30.2/SPRY"/>
</dbReference>
<evidence type="ECO:0000259" key="1">
    <source>
        <dbReference type="PROSITE" id="PS50188"/>
    </source>
</evidence>
<dbReference type="SMART" id="SM00589">
    <property type="entry name" value="PRY"/>
    <property type="match status" value="1"/>
</dbReference>
<evidence type="ECO:0000313" key="3">
    <source>
        <dbReference type="Proteomes" id="UP000525089"/>
    </source>
</evidence>
<dbReference type="InterPro" id="IPR043136">
    <property type="entry name" value="B30.2/SPRY_sf"/>
</dbReference>
<comment type="caution">
    <text evidence="2">The sequence shown here is derived from an EMBL/GenBank/DDBJ whole genome shotgun (WGS) entry which is preliminary data.</text>
</comment>
<dbReference type="Gene3D" id="2.60.120.920">
    <property type="match status" value="1"/>
</dbReference>
<dbReference type="EMBL" id="VYXB01006595">
    <property type="protein sequence ID" value="NWS18074.1"/>
    <property type="molecule type" value="Genomic_DNA"/>
</dbReference>
<dbReference type="PROSITE" id="PS50188">
    <property type="entry name" value="B302_SPRY"/>
    <property type="match status" value="1"/>
</dbReference>
<proteinExistence type="predicted"/>
<dbReference type="Pfam" id="PF00622">
    <property type="entry name" value="SPRY"/>
    <property type="match status" value="1"/>
</dbReference>
<name>A0A7K5DCV3_9TYRA</name>
<dbReference type="AlphaFoldDB" id="A0A7K5DCV3"/>
<dbReference type="InterPro" id="IPR003877">
    <property type="entry name" value="SPRY_dom"/>
</dbReference>
<dbReference type="InterPro" id="IPR006574">
    <property type="entry name" value="PRY"/>
</dbReference>
<keyword evidence="3" id="KW-1185">Reference proteome</keyword>
<dbReference type="SUPFAM" id="SSF49899">
    <property type="entry name" value="Concanavalin A-like lectins/glucanases"/>
    <property type="match status" value="1"/>
</dbReference>
<evidence type="ECO:0000313" key="2">
    <source>
        <dbReference type="EMBL" id="NWS18074.1"/>
    </source>
</evidence>
<dbReference type="InterPro" id="IPR013320">
    <property type="entry name" value="ConA-like_dom_sf"/>
</dbReference>
<organism evidence="2 3">
    <name type="scientific">Pachyramphus minor</name>
    <dbReference type="NCBI Taxonomy" id="369605"/>
    <lineage>
        <taxon>Eukaryota</taxon>
        <taxon>Metazoa</taxon>
        <taxon>Chordata</taxon>
        <taxon>Craniata</taxon>
        <taxon>Vertebrata</taxon>
        <taxon>Euteleostomi</taxon>
        <taxon>Archelosauria</taxon>
        <taxon>Archosauria</taxon>
        <taxon>Dinosauria</taxon>
        <taxon>Saurischia</taxon>
        <taxon>Theropoda</taxon>
        <taxon>Coelurosauria</taxon>
        <taxon>Aves</taxon>
        <taxon>Neognathae</taxon>
        <taxon>Neoaves</taxon>
        <taxon>Telluraves</taxon>
        <taxon>Australaves</taxon>
        <taxon>Passeriformes</taxon>
        <taxon>Tyrannidae</taxon>
        <taxon>Pachyramphus</taxon>
    </lineage>
</organism>
<sequence>TLDPDTAHPRLLLSGDGKRVRWDGTPRIIPDHPKRFDSSRCVLGLQGFTSGRHYWEVQVAPGATTWALGVAKDPAVGIWAVGLCGGLCQALASPSAVPLALRRPPGLVGVFLDYEGGLVAFLDGEVPVFSYPGAVFGGEKVLP</sequence>
<dbReference type="Proteomes" id="UP000525089">
    <property type="component" value="Unassembled WGS sequence"/>
</dbReference>
<feature type="non-terminal residue" evidence="2">
    <location>
        <position position="143"/>
    </location>
</feature>
<dbReference type="InterPro" id="IPR050143">
    <property type="entry name" value="TRIM/RBCC"/>
</dbReference>
<feature type="non-terminal residue" evidence="2">
    <location>
        <position position="1"/>
    </location>
</feature>
<accession>A0A7K5DCV3</accession>
<dbReference type="PANTHER" id="PTHR24103">
    <property type="entry name" value="E3 UBIQUITIN-PROTEIN LIGASE TRIM"/>
    <property type="match status" value="1"/>
</dbReference>
<protein>
    <submittedName>
        <fullName evidence="2">BT1A1 protein</fullName>
    </submittedName>
</protein>
<dbReference type="Pfam" id="PF13765">
    <property type="entry name" value="PRY"/>
    <property type="match status" value="1"/>
</dbReference>
<gene>
    <name evidence="2" type="primary">Btn1a1_0</name>
    <name evidence="2" type="ORF">PACMIN_R01355</name>
</gene>